<sequence>MTTPEPQDDETPSAPNYIELLEADEDLTSPGLCVPFR</sequence>
<organism evidence="1 2">
    <name type="scientific">Lentzea fradiae</name>
    <dbReference type="NCBI Taxonomy" id="200378"/>
    <lineage>
        <taxon>Bacteria</taxon>
        <taxon>Bacillati</taxon>
        <taxon>Actinomycetota</taxon>
        <taxon>Actinomycetes</taxon>
        <taxon>Pseudonocardiales</taxon>
        <taxon>Pseudonocardiaceae</taxon>
        <taxon>Lentzea</taxon>
    </lineage>
</organism>
<gene>
    <name evidence="1" type="ORF">SAMN05216553_112149</name>
</gene>
<evidence type="ECO:0000313" key="2">
    <source>
        <dbReference type="Proteomes" id="UP000199623"/>
    </source>
</evidence>
<proteinExistence type="predicted"/>
<evidence type="ECO:0000313" key="1">
    <source>
        <dbReference type="EMBL" id="SDG86200.1"/>
    </source>
</evidence>
<name>A0A1G7XR81_9PSEU</name>
<protein>
    <submittedName>
        <fullName evidence="1">Uncharacterized protein</fullName>
    </submittedName>
</protein>
<keyword evidence="2" id="KW-1185">Reference proteome</keyword>
<reference evidence="2" key="1">
    <citation type="submission" date="2016-10" db="EMBL/GenBank/DDBJ databases">
        <authorList>
            <person name="Varghese N."/>
            <person name="Submissions S."/>
        </authorList>
    </citation>
    <scope>NUCLEOTIDE SEQUENCE [LARGE SCALE GENOMIC DNA]</scope>
    <source>
        <strain evidence="2">CGMCC 4.3506</strain>
    </source>
</reference>
<dbReference type="Proteomes" id="UP000199623">
    <property type="component" value="Unassembled WGS sequence"/>
</dbReference>
<dbReference type="AlphaFoldDB" id="A0A1G7XR81"/>
<dbReference type="EMBL" id="FNCC01000012">
    <property type="protein sequence ID" value="SDG86200.1"/>
    <property type="molecule type" value="Genomic_DNA"/>
</dbReference>
<accession>A0A1G7XR81</accession>